<dbReference type="Proteomes" id="UP000585614">
    <property type="component" value="Unassembled WGS sequence"/>
</dbReference>
<evidence type="ECO:0000313" key="2">
    <source>
        <dbReference type="EMBL" id="KAF6333411.1"/>
    </source>
</evidence>
<evidence type="ECO:0000313" key="3">
    <source>
        <dbReference type="Proteomes" id="UP000585614"/>
    </source>
</evidence>
<organism evidence="2 3">
    <name type="scientific">Rhinolophus ferrumequinum</name>
    <name type="common">Greater horseshoe bat</name>
    <dbReference type="NCBI Taxonomy" id="59479"/>
    <lineage>
        <taxon>Eukaryota</taxon>
        <taxon>Metazoa</taxon>
        <taxon>Chordata</taxon>
        <taxon>Craniata</taxon>
        <taxon>Vertebrata</taxon>
        <taxon>Euteleostomi</taxon>
        <taxon>Mammalia</taxon>
        <taxon>Eutheria</taxon>
        <taxon>Laurasiatheria</taxon>
        <taxon>Chiroptera</taxon>
        <taxon>Yinpterochiroptera</taxon>
        <taxon>Rhinolophoidea</taxon>
        <taxon>Rhinolophidae</taxon>
        <taxon>Rhinolophinae</taxon>
        <taxon>Rhinolophus</taxon>
    </lineage>
</organism>
<reference evidence="2 3" key="1">
    <citation type="journal article" date="2020" name="Nature">
        <title>Six reference-quality genomes reveal evolution of bat adaptations.</title>
        <authorList>
            <person name="Jebb D."/>
            <person name="Huang Z."/>
            <person name="Pippel M."/>
            <person name="Hughes G.M."/>
            <person name="Lavrichenko K."/>
            <person name="Devanna P."/>
            <person name="Winkler S."/>
            <person name="Jermiin L.S."/>
            <person name="Skirmuntt E.C."/>
            <person name="Katzourakis A."/>
            <person name="Burkitt-Gray L."/>
            <person name="Ray D.A."/>
            <person name="Sullivan K.A.M."/>
            <person name="Roscito J.G."/>
            <person name="Kirilenko B.M."/>
            <person name="Davalos L.M."/>
            <person name="Corthals A.P."/>
            <person name="Power M.L."/>
            <person name="Jones G."/>
            <person name="Ransome R.D."/>
            <person name="Dechmann D.K.N."/>
            <person name="Locatelli A.G."/>
            <person name="Puechmaille S.J."/>
            <person name="Fedrigo O."/>
            <person name="Jarvis E.D."/>
            <person name="Hiller M."/>
            <person name="Vernes S.C."/>
            <person name="Myers E.W."/>
            <person name="Teeling E.C."/>
        </authorList>
    </citation>
    <scope>NUCLEOTIDE SEQUENCE [LARGE SCALE GENOMIC DNA]</scope>
    <source>
        <strain evidence="2">MRhiFer1</strain>
        <tissue evidence="2">Lung</tissue>
    </source>
</reference>
<protein>
    <submittedName>
        <fullName evidence="2">Uncharacterized protein</fullName>
    </submittedName>
</protein>
<sequence length="174" mass="18835">MEMGLYQQRHCQFEVKGTEKAWWNEGRLPDSHRTIPQSFTAAKVGYSSRKEKNDPRGYSETMKEATPTLGQGGTVVSSEVSEGRTSGKSPLSRALAENSGAESEKAEGLGATLQSPGMLLPPQWAWKAGHAAKEGYSKVLNGICLLGFGLVWDPSLLPSFLFLPFGIGMSILCL</sequence>
<accession>A0A7J7W7Y5</accession>
<evidence type="ECO:0000256" key="1">
    <source>
        <dbReference type="SAM" id="MobiDB-lite"/>
    </source>
</evidence>
<feature type="compositionally biased region" description="Basic and acidic residues" evidence="1">
    <location>
        <begin position="48"/>
        <end position="63"/>
    </location>
</feature>
<gene>
    <name evidence="2" type="ORF">mRhiFer1_008169</name>
</gene>
<comment type="caution">
    <text evidence="2">The sequence shown here is derived from an EMBL/GenBank/DDBJ whole genome shotgun (WGS) entry which is preliminary data.</text>
</comment>
<dbReference type="EMBL" id="JACAGC010000011">
    <property type="protein sequence ID" value="KAF6333411.1"/>
    <property type="molecule type" value="Genomic_DNA"/>
</dbReference>
<feature type="region of interest" description="Disordered" evidence="1">
    <location>
        <begin position="45"/>
        <end position="108"/>
    </location>
</feature>
<feature type="compositionally biased region" description="Polar residues" evidence="1">
    <location>
        <begin position="74"/>
        <end position="89"/>
    </location>
</feature>
<name>A0A7J7W7Y5_RHIFE</name>
<dbReference type="AlphaFoldDB" id="A0A7J7W7Y5"/>
<proteinExistence type="predicted"/>